<dbReference type="PANTHER" id="PTHR33221:SF5">
    <property type="entry name" value="HTH-TYPE TRANSCRIPTIONAL REGULATOR ISCR"/>
    <property type="match status" value="1"/>
</dbReference>
<dbReference type="PANTHER" id="PTHR33221">
    <property type="entry name" value="WINGED HELIX-TURN-HELIX TRANSCRIPTIONAL REGULATOR, RRF2 FAMILY"/>
    <property type="match status" value="1"/>
</dbReference>
<dbReference type="SUPFAM" id="SSF46785">
    <property type="entry name" value="Winged helix' DNA-binding domain"/>
    <property type="match status" value="1"/>
</dbReference>
<dbReference type="Pfam" id="PF02082">
    <property type="entry name" value="Rrf2"/>
    <property type="match status" value="1"/>
</dbReference>
<dbReference type="InterPro" id="IPR036388">
    <property type="entry name" value="WH-like_DNA-bd_sf"/>
</dbReference>
<dbReference type="AlphaFoldDB" id="E6UE47"/>
<sequence>MKISTRVEYGIIALADIAINGANGKTVSSSDISERQDISQKYLEQIIISLRQGGFVKGQKGSRGGYMLSRPAEKIYLSEILNALDNSILADAYEESEENTAGMRNSVNCCLWDKINSYMRSFTEQMTLADLIAGHKENTEDPEINMYYI</sequence>
<organism evidence="2 3">
    <name type="scientific">Ruminococcus albus (strain ATCC 27210 / DSM 20455 / JCM 14654 / NCDO 2250 / 7)</name>
    <dbReference type="NCBI Taxonomy" id="697329"/>
    <lineage>
        <taxon>Bacteria</taxon>
        <taxon>Bacillati</taxon>
        <taxon>Bacillota</taxon>
        <taxon>Clostridia</taxon>
        <taxon>Eubacteriales</taxon>
        <taxon>Oscillospiraceae</taxon>
        <taxon>Ruminococcus</taxon>
    </lineage>
</organism>
<proteinExistence type="predicted"/>
<dbReference type="HOGENOM" id="CLU_107144_0_1_9"/>
<dbReference type="GO" id="GO:0005829">
    <property type="term" value="C:cytosol"/>
    <property type="evidence" value="ECO:0007669"/>
    <property type="project" value="TreeGrafter"/>
</dbReference>
<dbReference type="GO" id="GO:0003677">
    <property type="term" value="F:DNA binding"/>
    <property type="evidence" value="ECO:0007669"/>
    <property type="project" value="UniProtKB-KW"/>
</dbReference>
<dbReference type="STRING" id="697329.Rumal_2432"/>
<protein>
    <submittedName>
        <fullName evidence="2">Transcriptional regulator, BadM/Rrf2 family</fullName>
    </submittedName>
</protein>
<name>E6UE47_RUMA7</name>
<evidence type="ECO:0000313" key="3">
    <source>
        <dbReference type="Proteomes" id="UP000006919"/>
    </source>
</evidence>
<reference evidence="2 3" key="1">
    <citation type="journal article" date="2011" name="J. Bacteriol.">
        <title>Complete genome of the cellulolytic ruminal bacterium Ruminococcus albus 7.</title>
        <authorList>
            <person name="Suen G."/>
            <person name="Stevenson D.M."/>
            <person name="Bruce D.C."/>
            <person name="Chertkov O."/>
            <person name="Copeland A."/>
            <person name="Cheng J.F."/>
            <person name="Detter C."/>
            <person name="Detter J.C."/>
            <person name="Goodwin L.A."/>
            <person name="Han C.S."/>
            <person name="Hauser L.J."/>
            <person name="Ivanova N.N."/>
            <person name="Kyrpides N.C."/>
            <person name="Land M.L."/>
            <person name="Lapidus A."/>
            <person name="Lucas S."/>
            <person name="Ovchinnikova G."/>
            <person name="Pitluck S."/>
            <person name="Tapia R."/>
            <person name="Woyke T."/>
            <person name="Boyum J."/>
            <person name="Mead D."/>
            <person name="Weimer P.J."/>
        </authorList>
    </citation>
    <scope>NUCLEOTIDE SEQUENCE [LARGE SCALE GENOMIC DNA]</scope>
    <source>
        <strain evidence="3">ATCC 27210 / DSM 20455 / JCM 14654 / NCDO 2250 / 7</strain>
    </source>
</reference>
<keyword evidence="1" id="KW-0238">DNA-binding</keyword>
<dbReference type="InterPro" id="IPR000944">
    <property type="entry name" value="Tscrpt_reg_Rrf2"/>
</dbReference>
<dbReference type="Proteomes" id="UP000006919">
    <property type="component" value="Chromosome"/>
</dbReference>
<dbReference type="InterPro" id="IPR036390">
    <property type="entry name" value="WH_DNA-bd_sf"/>
</dbReference>
<dbReference type="EMBL" id="CP002403">
    <property type="protein sequence ID" value="ADU22912.1"/>
    <property type="molecule type" value="Genomic_DNA"/>
</dbReference>
<dbReference type="GO" id="GO:0003700">
    <property type="term" value="F:DNA-binding transcription factor activity"/>
    <property type="evidence" value="ECO:0007669"/>
    <property type="project" value="TreeGrafter"/>
</dbReference>
<evidence type="ECO:0000313" key="2">
    <source>
        <dbReference type="EMBL" id="ADU22912.1"/>
    </source>
</evidence>
<dbReference type="RefSeq" id="WP_013499047.1">
    <property type="nucleotide sequence ID" value="NC_014833.1"/>
</dbReference>
<gene>
    <name evidence="2" type="ordered locus">Rumal_2432</name>
</gene>
<accession>E6UE47</accession>
<dbReference type="eggNOG" id="COG1959">
    <property type="taxonomic scope" value="Bacteria"/>
</dbReference>
<evidence type="ECO:0000256" key="1">
    <source>
        <dbReference type="ARBA" id="ARBA00023125"/>
    </source>
</evidence>
<dbReference type="OrthoDB" id="9808360at2"/>
<dbReference type="Gene3D" id="1.10.10.10">
    <property type="entry name" value="Winged helix-like DNA-binding domain superfamily/Winged helix DNA-binding domain"/>
    <property type="match status" value="1"/>
</dbReference>
<dbReference type="PROSITE" id="PS51197">
    <property type="entry name" value="HTH_RRF2_2"/>
    <property type="match status" value="1"/>
</dbReference>
<dbReference type="NCBIfam" id="TIGR00738">
    <property type="entry name" value="rrf2_super"/>
    <property type="match status" value="1"/>
</dbReference>
<dbReference type="KEGG" id="ral:Rumal_2432"/>